<gene>
    <name evidence="7" type="ORF">CAPTEDRAFT_90320</name>
</gene>
<dbReference type="Gene3D" id="3.40.30.10">
    <property type="entry name" value="Glutaredoxin"/>
    <property type="match status" value="1"/>
</dbReference>
<keyword evidence="4" id="KW-1133">Transmembrane helix</keyword>
<dbReference type="STRING" id="283909.R7V193"/>
<dbReference type="GO" id="GO:0005254">
    <property type="term" value="F:chloride channel activity"/>
    <property type="evidence" value="ECO:0007669"/>
    <property type="project" value="TreeGrafter"/>
</dbReference>
<evidence type="ECO:0000259" key="6">
    <source>
        <dbReference type="Pfam" id="PF22441"/>
    </source>
</evidence>
<dbReference type="SUPFAM" id="SSF47616">
    <property type="entry name" value="GST C-terminal domain-like"/>
    <property type="match status" value="1"/>
</dbReference>
<dbReference type="AlphaFoldDB" id="R7V193"/>
<dbReference type="FunCoup" id="R7V193">
    <property type="interactions" value="334"/>
</dbReference>
<dbReference type="HOGENOM" id="CLU_061051_0_0_1"/>
<dbReference type="InterPro" id="IPR036282">
    <property type="entry name" value="Glutathione-S-Trfase_C_sf"/>
</dbReference>
<evidence type="ECO:0000256" key="3">
    <source>
        <dbReference type="ARBA" id="ARBA00022692"/>
    </source>
</evidence>
<dbReference type="Proteomes" id="UP000014760">
    <property type="component" value="Unassembled WGS sequence"/>
</dbReference>
<dbReference type="EMBL" id="AMQN01005350">
    <property type="status" value="NOT_ANNOTATED_CDS"/>
    <property type="molecule type" value="Genomic_DNA"/>
</dbReference>
<dbReference type="GO" id="GO:0005737">
    <property type="term" value="C:cytoplasm"/>
    <property type="evidence" value="ECO:0007669"/>
    <property type="project" value="TreeGrafter"/>
</dbReference>
<reference evidence="7 9" key="2">
    <citation type="journal article" date="2013" name="Nature">
        <title>Insights into bilaterian evolution from three spiralian genomes.</title>
        <authorList>
            <person name="Simakov O."/>
            <person name="Marletaz F."/>
            <person name="Cho S.J."/>
            <person name="Edsinger-Gonzales E."/>
            <person name="Havlak P."/>
            <person name="Hellsten U."/>
            <person name="Kuo D.H."/>
            <person name="Larsson T."/>
            <person name="Lv J."/>
            <person name="Arendt D."/>
            <person name="Savage R."/>
            <person name="Osoegawa K."/>
            <person name="de Jong P."/>
            <person name="Grimwood J."/>
            <person name="Chapman J.A."/>
            <person name="Shapiro H."/>
            <person name="Aerts A."/>
            <person name="Otillar R.P."/>
            <person name="Terry A.Y."/>
            <person name="Boore J.L."/>
            <person name="Grigoriev I.V."/>
            <person name="Lindberg D.R."/>
            <person name="Seaver E.C."/>
            <person name="Weisblat D.A."/>
            <person name="Putnam N.H."/>
            <person name="Rokhsar D.S."/>
        </authorList>
    </citation>
    <scope>NUCLEOTIDE SEQUENCE</scope>
    <source>
        <strain evidence="7 9">I ESC-2004</strain>
    </source>
</reference>
<comment type="subcellular location">
    <subcellularLocation>
        <location evidence="1">Membrane</location>
        <topology evidence="1">Single-pass membrane protein</topology>
    </subcellularLocation>
</comment>
<name>R7V193_CAPTE</name>
<feature type="domain" description="CLIC N-terminal" evidence="6">
    <location>
        <begin position="21"/>
        <end position="103"/>
    </location>
</feature>
<dbReference type="Gene3D" id="1.20.1050.10">
    <property type="match status" value="1"/>
</dbReference>
<dbReference type="PANTHER" id="PTHR43920">
    <property type="entry name" value="CHLORIDE INTRACELLULAR CHANNEL, ISOFORM A"/>
    <property type="match status" value="1"/>
</dbReference>
<dbReference type="EMBL" id="KB295796">
    <property type="protein sequence ID" value="ELU12613.1"/>
    <property type="molecule type" value="Genomic_DNA"/>
</dbReference>
<evidence type="ECO:0000256" key="5">
    <source>
        <dbReference type="ARBA" id="ARBA00023136"/>
    </source>
</evidence>
<evidence type="ECO:0000313" key="8">
    <source>
        <dbReference type="EnsemblMetazoa" id="CapteP90320"/>
    </source>
</evidence>
<evidence type="ECO:0000256" key="1">
    <source>
        <dbReference type="ARBA" id="ARBA00004167"/>
    </source>
</evidence>
<evidence type="ECO:0000256" key="2">
    <source>
        <dbReference type="ARBA" id="ARBA00007655"/>
    </source>
</evidence>
<evidence type="ECO:0000313" key="9">
    <source>
        <dbReference type="Proteomes" id="UP000014760"/>
    </source>
</evidence>
<dbReference type="Pfam" id="PF22441">
    <property type="entry name" value="CLIC-like_N"/>
    <property type="match status" value="1"/>
</dbReference>
<dbReference type="OrthoDB" id="1935530at2759"/>
<dbReference type="EnsemblMetazoa" id="CapteT90320">
    <property type="protein sequence ID" value="CapteP90320"/>
    <property type="gene ID" value="CapteG90320"/>
</dbReference>
<reference evidence="9" key="1">
    <citation type="submission" date="2012-12" db="EMBL/GenBank/DDBJ databases">
        <authorList>
            <person name="Hellsten U."/>
            <person name="Grimwood J."/>
            <person name="Chapman J.A."/>
            <person name="Shapiro H."/>
            <person name="Aerts A."/>
            <person name="Otillar R.P."/>
            <person name="Terry A.Y."/>
            <person name="Boore J.L."/>
            <person name="Simakov O."/>
            <person name="Marletaz F."/>
            <person name="Cho S.-J."/>
            <person name="Edsinger-Gonzales E."/>
            <person name="Havlak P."/>
            <person name="Kuo D.-H."/>
            <person name="Larsson T."/>
            <person name="Lv J."/>
            <person name="Arendt D."/>
            <person name="Savage R."/>
            <person name="Osoegawa K."/>
            <person name="de Jong P."/>
            <person name="Lindberg D.R."/>
            <person name="Seaver E.C."/>
            <person name="Weisblat D.A."/>
            <person name="Putnam N.H."/>
            <person name="Grigoriev I.V."/>
            <person name="Rokhsar D.S."/>
        </authorList>
    </citation>
    <scope>NUCLEOTIDE SEQUENCE</scope>
    <source>
        <strain evidence="9">I ESC-2004</strain>
    </source>
</reference>
<keyword evidence="3" id="KW-0812">Transmembrane</keyword>
<dbReference type="GO" id="GO:0016324">
    <property type="term" value="C:apical plasma membrane"/>
    <property type="evidence" value="ECO:0007669"/>
    <property type="project" value="TreeGrafter"/>
</dbReference>
<proteinExistence type="inferred from homology"/>
<reference evidence="8" key="3">
    <citation type="submission" date="2015-06" db="UniProtKB">
        <authorList>
            <consortium name="EnsemblMetazoa"/>
        </authorList>
    </citation>
    <scope>IDENTIFICATION</scope>
</reference>
<organism evidence="7">
    <name type="scientific">Capitella teleta</name>
    <name type="common">Polychaete worm</name>
    <dbReference type="NCBI Taxonomy" id="283909"/>
    <lineage>
        <taxon>Eukaryota</taxon>
        <taxon>Metazoa</taxon>
        <taxon>Spiralia</taxon>
        <taxon>Lophotrochozoa</taxon>
        <taxon>Annelida</taxon>
        <taxon>Polychaeta</taxon>
        <taxon>Sedentaria</taxon>
        <taxon>Scolecida</taxon>
        <taxon>Capitellidae</taxon>
        <taxon>Capitella</taxon>
    </lineage>
</organism>
<sequence>MSAATASNGTTDGGDKAPSNHLELFVKAGKDGESYGGCPLCQRMFMLLLMKANSGQLTFTVTTVNMAKPPADFRKLSSRLPVVVHDSEILSDPDEMIQYIDEHFPFPPMAYDNAKAAEAAMNVFSKFSFYIHNVSNSSAPLIAELRRLNSYLESSPHQFLCRDVPDHLDCMMLPKLQHVRVAAKAFKDFDIPPELVGIWRYLHTAYCFDIFRQTCPSDQEIVYHWLSKPELPRLTKEKAIFYSTESSPRYAMDVPKGVKLQ</sequence>
<protein>
    <recommendedName>
        <fullName evidence="6">CLIC N-terminal domain-containing protein</fullName>
    </recommendedName>
</protein>
<evidence type="ECO:0000313" key="7">
    <source>
        <dbReference type="EMBL" id="ELU12613.1"/>
    </source>
</evidence>
<accession>R7V193</accession>
<keyword evidence="9" id="KW-1185">Reference proteome</keyword>
<dbReference type="SUPFAM" id="SSF52833">
    <property type="entry name" value="Thioredoxin-like"/>
    <property type="match status" value="1"/>
</dbReference>
<dbReference type="OMA" id="LCPPKYA"/>
<dbReference type="PANTHER" id="PTHR43920:SF5">
    <property type="entry name" value="CHLORIDE INTRACELLULAR CHANNEL CLIC"/>
    <property type="match status" value="1"/>
</dbReference>
<keyword evidence="5" id="KW-0472">Membrane</keyword>
<dbReference type="InterPro" id="IPR036249">
    <property type="entry name" value="Thioredoxin-like_sf"/>
</dbReference>
<evidence type="ECO:0000256" key="4">
    <source>
        <dbReference type="ARBA" id="ARBA00022989"/>
    </source>
</evidence>
<comment type="similarity">
    <text evidence="2">Belongs to the chloride channel CLIC family.</text>
</comment>
<dbReference type="InterPro" id="IPR053823">
    <property type="entry name" value="CLIC_N"/>
</dbReference>